<comment type="caution">
    <text evidence="2">The sequence shown here is derived from an EMBL/GenBank/DDBJ whole genome shotgun (WGS) entry which is preliminary data.</text>
</comment>
<name>A0A660SGV6_UNCT6</name>
<evidence type="ECO:0000313" key="3">
    <source>
        <dbReference type="Proteomes" id="UP000271125"/>
    </source>
</evidence>
<feature type="domain" description="AB hydrolase-1" evidence="1">
    <location>
        <begin position="38"/>
        <end position="258"/>
    </location>
</feature>
<dbReference type="InterPro" id="IPR000073">
    <property type="entry name" value="AB_hydrolase_1"/>
</dbReference>
<proteinExistence type="predicted"/>
<reference evidence="2 3" key="1">
    <citation type="submission" date="2018-06" db="EMBL/GenBank/DDBJ databases">
        <title>Extensive metabolic versatility and redundancy in microbially diverse, dynamic hydrothermal sediments.</title>
        <authorList>
            <person name="Dombrowski N."/>
            <person name="Teske A."/>
            <person name="Baker B.J."/>
        </authorList>
    </citation>
    <scope>NUCLEOTIDE SEQUENCE [LARGE SCALE GENOMIC DNA]</scope>
    <source>
        <strain evidence="2">B10_G13</strain>
    </source>
</reference>
<evidence type="ECO:0000259" key="1">
    <source>
        <dbReference type="Pfam" id="PF00561"/>
    </source>
</evidence>
<dbReference type="EMBL" id="QNBD01000165">
    <property type="protein sequence ID" value="RKX69883.1"/>
    <property type="molecule type" value="Genomic_DNA"/>
</dbReference>
<dbReference type="InterPro" id="IPR029058">
    <property type="entry name" value="AB_hydrolase_fold"/>
</dbReference>
<dbReference type="PANTHER" id="PTHR43139:SF52">
    <property type="entry name" value="SI:DKEY-122A22.2"/>
    <property type="match status" value="1"/>
</dbReference>
<dbReference type="Proteomes" id="UP000271125">
    <property type="component" value="Unassembled WGS sequence"/>
</dbReference>
<sequence>MALTNDNLIEKYLEINNKKVVSYYIFKSNCHSEKQINIIFIHGLGGNKLVFVNLIDKILNSSNGKIDINAIIVDLIGHGKSINLNGLREYSYISQSNFIKKIIDIEFEKHAKLNIFGHCYGSFVAIKLANMISNKVNQLFLVASNPYIQKSAKLQFKVSQNLFIKYLIYTIFKVAKSNKNLQDFDYKQYRDSQDYDIKRLFMDVKYTSIKGYLGSLYQLLYSSVFDDYNELQKNKIPICLIHGKKDTIFPYNEIIHNTKNDKIELIPINKSNHLPVFNSVRELSNILTHKFM</sequence>
<gene>
    <name evidence="2" type="ORF">DRP43_03955</name>
</gene>
<dbReference type="Gene3D" id="3.40.50.1820">
    <property type="entry name" value="alpha/beta hydrolase"/>
    <property type="match status" value="1"/>
</dbReference>
<dbReference type="Pfam" id="PF00561">
    <property type="entry name" value="Abhydrolase_1"/>
    <property type="match status" value="1"/>
</dbReference>
<accession>A0A660SGV6</accession>
<organism evidence="2 3">
    <name type="scientific">candidate division TA06 bacterium</name>
    <dbReference type="NCBI Taxonomy" id="2250710"/>
    <lineage>
        <taxon>Bacteria</taxon>
        <taxon>Bacteria division TA06</taxon>
    </lineage>
</organism>
<dbReference type="InterPro" id="IPR052370">
    <property type="entry name" value="Meta-cleavage_hydrolase"/>
</dbReference>
<dbReference type="PANTHER" id="PTHR43139">
    <property type="entry name" value="SI:DKEY-122A22.2"/>
    <property type="match status" value="1"/>
</dbReference>
<dbReference type="AlphaFoldDB" id="A0A660SGV6"/>
<dbReference type="SUPFAM" id="SSF53474">
    <property type="entry name" value="alpha/beta-Hydrolases"/>
    <property type="match status" value="1"/>
</dbReference>
<protein>
    <recommendedName>
        <fullName evidence="1">AB hydrolase-1 domain-containing protein</fullName>
    </recommendedName>
</protein>
<evidence type="ECO:0000313" key="2">
    <source>
        <dbReference type="EMBL" id="RKX69883.1"/>
    </source>
</evidence>